<dbReference type="PROSITE" id="PS51257">
    <property type="entry name" value="PROKAR_LIPOPROTEIN"/>
    <property type="match status" value="1"/>
</dbReference>
<feature type="chain" id="PRO_5046626451" evidence="2">
    <location>
        <begin position="25"/>
        <end position="446"/>
    </location>
</feature>
<dbReference type="InterPro" id="IPR013783">
    <property type="entry name" value="Ig-like_fold"/>
</dbReference>
<comment type="similarity">
    <text evidence="1">Belongs to the glycosyl hydrolase 16 family.</text>
</comment>
<dbReference type="Gene3D" id="2.60.40.10">
    <property type="entry name" value="Immunoglobulins"/>
    <property type="match status" value="1"/>
</dbReference>
<organism evidence="5 6">
    <name type="scientific">Paralabilibaculum antarcticum</name>
    <dbReference type="NCBI Taxonomy" id="2912572"/>
    <lineage>
        <taxon>Bacteria</taxon>
        <taxon>Pseudomonadati</taxon>
        <taxon>Bacteroidota</taxon>
        <taxon>Bacteroidia</taxon>
        <taxon>Marinilabiliales</taxon>
        <taxon>Marinifilaceae</taxon>
        <taxon>Paralabilibaculum</taxon>
    </lineage>
</organism>
<dbReference type="InterPro" id="IPR013320">
    <property type="entry name" value="ConA-like_dom_sf"/>
</dbReference>
<dbReference type="InterPro" id="IPR022409">
    <property type="entry name" value="PKD/Chitinase_dom"/>
</dbReference>
<name>A0ABT5VQV7_9BACT</name>
<evidence type="ECO:0000259" key="3">
    <source>
        <dbReference type="PROSITE" id="PS50093"/>
    </source>
</evidence>
<dbReference type="Pfam" id="PF00801">
    <property type="entry name" value="PKD"/>
    <property type="match status" value="1"/>
</dbReference>
<dbReference type="SUPFAM" id="SSF49899">
    <property type="entry name" value="Concanavalin A-like lectins/glucanases"/>
    <property type="match status" value="1"/>
</dbReference>
<sequence length="446" mass="50221">MKKFHLLSLVKIFLSILFVSTFLSCSKSDDDETYTPDFTFTEDVNDANKIVFSNTSTGSYLFMQWDFGNGEISEKVRASTKDYTIFYSEKGDYQVQLTLWGPDNVLSNNKNVTKTVSIAQDVFVADFTYTINEAKPNFVMLNNTTTGDYDHISWRYNDKDITGDNIDQTEIYLHKAGTYDIELHVYKGDVEKILTKQISIAQDDPDYLDNMTLVWSDEFDGTSINTDYWTFETGASGWGNNELQNYTNGDNAEIVDGKLVITAKKVNENKAAGSYTSTRMISKGKQSFTYGRMEIRAKLPSGKGIWPAIWMLGEDISTVSWPACGEIDIMEYVGYEPDVVHATVHTTSGFGSNGNGSSKALETAEEEFHIYGLLWDEDAIVFYIDTPGNITHTYNPTSKTDSNWPFDKAQFFILNVAVGGNWGGAQGIDNTIFPQTMEIDYVRVYQ</sequence>
<reference evidence="5 6" key="1">
    <citation type="submission" date="2022-01" db="EMBL/GenBank/DDBJ databases">
        <title>Labilibaculum sp. nov, a marine bacterium isolated from Antarctica.</title>
        <authorList>
            <person name="Dai W."/>
        </authorList>
    </citation>
    <scope>NUCLEOTIDE SEQUENCE [LARGE SCALE GENOMIC DNA]</scope>
    <source>
        <strain evidence="5 6">DW002</strain>
    </source>
</reference>
<feature type="domain" description="PKD" evidence="3">
    <location>
        <begin position="49"/>
        <end position="99"/>
    </location>
</feature>
<feature type="signal peptide" evidence="2">
    <location>
        <begin position="1"/>
        <end position="24"/>
    </location>
</feature>
<comment type="caution">
    <text evidence="5">The sequence shown here is derived from an EMBL/GenBank/DDBJ whole genome shotgun (WGS) entry which is preliminary data.</text>
</comment>
<dbReference type="InterPro" id="IPR000601">
    <property type="entry name" value="PKD_dom"/>
</dbReference>
<evidence type="ECO:0000313" key="6">
    <source>
        <dbReference type="Proteomes" id="UP001528920"/>
    </source>
</evidence>
<dbReference type="CDD" id="cd08023">
    <property type="entry name" value="GH16_laminarinase_like"/>
    <property type="match status" value="1"/>
</dbReference>
<gene>
    <name evidence="5" type="ORF">L3049_02730</name>
</gene>
<proteinExistence type="inferred from homology"/>
<dbReference type="SUPFAM" id="SSF49299">
    <property type="entry name" value="PKD domain"/>
    <property type="match status" value="1"/>
</dbReference>
<dbReference type="PROSITE" id="PS50093">
    <property type="entry name" value="PKD"/>
    <property type="match status" value="1"/>
</dbReference>
<dbReference type="PANTHER" id="PTHR10963:SF55">
    <property type="entry name" value="GLYCOSIDE HYDROLASE FAMILY 16 PROTEIN"/>
    <property type="match status" value="1"/>
</dbReference>
<protein>
    <submittedName>
        <fullName evidence="5">Family 16 glycosylhydrolase</fullName>
    </submittedName>
</protein>
<dbReference type="InterPro" id="IPR035986">
    <property type="entry name" value="PKD_dom_sf"/>
</dbReference>
<dbReference type="SMART" id="SM00089">
    <property type="entry name" value="PKD"/>
    <property type="match status" value="1"/>
</dbReference>
<dbReference type="Gene3D" id="2.60.120.200">
    <property type="match status" value="1"/>
</dbReference>
<dbReference type="InterPro" id="IPR000757">
    <property type="entry name" value="Beta-glucanase-like"/>
</dbReference>
<accession>A0ABT5VQV7</accession>
<dbReference type="PROSITE" id="PS51762">
    <property type="entry name" value="GH16_2"/>
    <property type="match status" value="1"/>
</dbReference>
<dbReference type="RefSeq" id="WP_275108246.1">
    <property type="nucleotide sequence ID" value="NZ_JAKJSC010000001.1"/>
</dbReference>
<evidence type="ECO:0000256" key="2">
    <source>
        <dbReference type="SAM" id="SignalP"/>
    </source>
</evidence>
<evidence type="ECO:0000259" key="4">
    <source>
        <dbReference type="PROSITE" id="PS51762"/>
    </source>
</evidence>
<keyword evidence="2" id="KW-0732">Signal</keyword>
<keyword evidence="6" id="KW-1185">Reference proteome</keyword>
<dbReference type="Proteomes" id="UP001528920">
    <property type="component" value="Unassembled WGS sequence"/>
</dbReference>
<dbReference type="PANTHER" id="PTHR10963">
    <property type="entry name" value="GLYCOSYL HYDROLASE-RELATED"/>
    <property type="match status" value="1"/>
</dbReference>
<dbReference type="EMBL" id="JAKJSC010000001">
    <property type="protein sequence ID" value="MDE5416908.1"/>
    <property type="molecule type" value="Genomic_DNA"/>
</dbReference>
<dbReference type="Pfam" id="PF00722">
    <property type="entry name" value="Glyco_hydro_16"/>
    <property type="match status" value="1"/>
</dbReference>
<feature type="domain" description="GH16" evidence="4">
    <location>
        <begin position="205"/>
        <end position="446"/>
    </location>
</feature>
<evidence type="ECO:0000256" key="1">
    <source>
        <dbReference type="ARBA" id="ARBA00006865"/>
    </source>
</evidence>
<dbReference type="InterPro" id="IPR050546">
    <property type="entry name" value="Glycosyl_Hydrlase_16"/>
</dbReference>
<evidence type="ECO:0000313" key="5">
    <source>
        <dbReference type="EMBL" id="MDE5416908.1"/>
    </source>
</evidence>